<protein>
    <recommendedName>
        <fullName evidence="8">Beta-N-acetylhexosaminidase</fullName>
    </recommendedName>
</protein>
<dbReference type="Proteomes" id="UP001500016">
    <property type="component" value="Unassembled WGS sequence"/>
</dbReference>
<dbReference type="InterPro" id="IPR017853">
    <property type="entry name" value="GH"/>
</dbReference>
<dbReference type="EMBL" id="BAAAPE010000015">
    <property type="protein sequence ID" value="GAA2094261.1"/>
    <property type="molecule type" value="Genomic_DNA"/>
</dbReference>
<evidence type="ECO:0000256" key="1">
    <source>
        <dbReference type="ARBA" id="ARBA00006285"/>
    </source>
</evidence>
<evidence type="ECO:0000256" key="2">
    <source>
        <dbReference type="ARBA" id="ARBA00022801"/>
    </source>
</evidence>
<feature type="domain" description="Glycoside hydrolase family 20 catalytic" evidence="4">
    <location>
        <begin position="149"/>
        <end position="490"/>
    </location>
</feature>
<dbReference type="SUPFAM" id="SSF51445">
    <property type="entry name" value="(Trans)glycosidases"/>
    <property type="match status" value="1"/>
</dbReference>
<evidence type="ECO:0000259" key="5">
    <source>
        <dbReference type="Pfam" id="PF02838"/>
    </source>
</evidence>
<dbReference type="RefSeq" id="WP_344532880.1">
    <property type="nucleotide sequence ID" value="NZ_BAAAPE010000015.1"/>
</dbReference>
<feature type="domain" description="Beta-hexosaminidase bacterial type N-terminal" evidence="5">
    <location>
        <begin position="4"/>
        <end position="146"/>
    </location>
</feature>
<sequence>MTPPFVPAVRDVQQRDGDAWVPARGCRVAVLARDFARLEGTARVLAGDLARVRPLPGPRRPGVSLGVPPVVALASRSEALPGDVVLCLDEVAGAPSGEQEAYRLEFTAPVAVLAGHTERGVHQAGRTLLQALATAGRHGAYEVTDWPSYAVRGLMVDVGRKPFGAGWLERLVETLSALKLNELHLHLSDSLAFRVESESHPEIVAEDALTRAELRGLAELAARHHLALVPEFDTPGHLRSVLDRHPDLRLRLADGSVRGENLDYSLPAARALVHDLLHEYAELLPGELFHLGGDEFFGYFWEPGHRVTPERAPQLVRFARERGGETLHDGFAAYVNELAGVVREHGKRARVWNDEILPAGGAVRLDADVQLDTWIRWNHAQPSAADYLRAGYDVVNGHGDHLYYVLGEDRPPRGKKSAPGLYEAWTPRTVMDAPGEDAELTPDERDERPGRLLGAHLSIWCDTPDLATEDEIAEGTAPWLRAFAERLWSAPAGPRDPAPDHAAFERRYARLAPGGAANGLA</sequence>
<dbReference type="Pfam" id="PF02838">
    <property type="entry name" value="Glyco_hydro_20b"/>
    <property type="match status" value="1"/>
</dbReference>
<dbReference type="InterPro" id="IPR029018">
    <property type="entry name" value="Hex-like_dom2"/>
</dbReference>
<dbReference type="PANTHER" id="PTHR43678">
    <property type="entry name" value="PUTATIVE (AFU_ORTHOLOGUE AFUA_2G00640)-RELATED"/>
    <property type="match status" value="1"/>
</dbReference>
<dbReference type="InterPro" id="IPR052764">
    <property type="entry name" value="GH20_Enzymes"/>
</dbReference>
<dbReference type="PANTHER" id="PTHR43678:SF1">
    <property type="entry name" value="BETA-N-ACETYLHEXOSAMINIDASE"/>
    <property type="match status" value="1"/>
</dbReference>
<organism evidence="6 7">
    <name type="scientific">Streptomyces albiaxialis</name>
    <dbReference type="NCBI Taxonomy" id="329523"/>
    <lineage>
        <taxon>Bacteria</taxon>
        <taxon>Bacillati</taxon>
        <taxon>Actinomycetota</taxon>
        <taxon>Actinomycetes</taxon>
        <taxon>Kitasatosporales</taxon>
        <taxon>Streptomycetaceae</taxon>
        <taxon>Streptomyces</taxon>
    </lineage>
</organism>
<gene>
    <name evidence="6" type="ORF">GCM10009801_62110</name>
</gene>
<dbReference type="Pfam" id="PF00728">
    <property type="entry name" value="Glyco_hydro_20"/>
    <property type="match status" value="1"/>
</dbReference>
<dbReference type="InterPro" id="IPR025705">
    <property type="entry name" value="Beta_hexosaminidase_sua/sub"/>
</dbReference>
<dbReference type="InterPro" id="IPR015882">
    <property type="entry name" value="HEX_bac_N"/>
</dbReference>
<proteinExistence type="inferred from homology"/>
<keyword evidence="3" id="KW-0326">Glycosidase</keyword>
<reference evidence="6 7" key="1">
    <citation type="journal article" date="2019" name="Int. J. Syst. Evol. Microbiol.">
        <title>The Global Catalogue of Microorganisms (GCM) 10K type strain sequencing project: providing services to taxonomists for standard genome sequencing and annotation.</title>
        <authorList>
            <consortium name="The Broad Institute Genomics Platform"/>
            <consortium name="The Broad Institute Genome Sequencing Center for Infectious Disease"/>
            <person name="Wu L."/>
            <person name="Ma J."/>
        </authorList>
    </citation>
    <scope>NUCLEOTIDE SEQUENCE [LARGE SCALE GENOMIC DNA]</scope>
    <source>
        <strain evidence="6 7">JCM 15478</strain>
    </source>
</reference>
<evidence type="ECO:0000313" key="6">
    <source>
        <dbReference type="EMBL" id="GAA2094261.1"/>
    </source>
</evidence>
<accession>A0ABN2WK61</accession>
<evidence type="ECO:0008006" key="8">
    <source>
        <dbReference type="Google" id="ProtNLM"/>
    </source>
</evidence>
<dbReference type="PRINTS" id="PR00738">
    <property type="entry name" value="GLHYDRLASE20"/>
</dbReference>
<evidence type="ECO:0000256" key="3">
    <source>
        <dbReference type="ARBA" id="ARBA00023295"/>
    </source>
</evidence>
<comment type="similarity">
    <text evidence="1">Belongs to the glycosyl hydrolase 20 family.</text>
</comment>
<dbReference type="SUPFAM" id="SSF55545">
    <property type="entry name" value="beta-N-acetylhexosaminidase-like domain"/>
    <property type="match status" value="1"/>
</dbReference>
<keyword evidence="2" id="KW-0378">Hydrolase</keyword>
<evidence type="ECO:0000313" key="7">
    <source>
        <dbReference type="Proteomes" id="UP001500016"/>
    </source>
</evidence>
<keyword evidence="7" id="KW-1185">Reference proteome</keyword>
<evidence type="ECO:0000259" key="4">
    <source>
        <dbReference type="Pfam" id="PF00728"/>
    </source>
</evidence>
<dbReference type="Gene3D" id="3.20.20.80">
    <property type="entry name" value="Glycosidases"/>
    <property type="match status" value="1"/>
</dbReference>
<name>A0ABN2WK61_9ACTN</name>
<comment type="caution">
    <text evidence="6">The sequence shown here is derived from an EMBL/GenBank/DDBJ whole genome shotgun (WGS) entry which is preliminary data.</text>
</comment>
<dbReference type="InterPro" id="IPR015883">
    <property type="entry name" value="Glyco_hydro_20_cat"/>
</dbReference>
<dbReference type="Gene3D" id="3.30.379.10">
    <property type="entry name" value="Chitobiase/beta-hexosaminidase domain 2-like"/>
    <property type="match status" value="1"/>
</dbReference>